<dbReference type="WBParaSite" id="ACRNAN_scaffold2557.g17434.t1">
    <property type="protein sequence ID" value="ACRNAN_scaffold2557.g17434.t1"/>
    <property type="gene ID" value="ACRNAN_scaffold2557.g17434"/>
</dbReference>
<dbReference type="Pfam" id="PF00646">
    <property type="entry name" value="F-box"/>
    <property type="match status" value="1"/>
</dbReference>
<evidence type="ECO:0000313" key="2">
    <source>
        <dbReference type="Proteomes" id="UP000887540"/>
    </source>
</evidence>
<evidence type="ECO:0000259" key="1">
    <source>
        <dbReference type="Pfam" id="PF00646"/>
    </source>
</evidence>
<dbReference type="Proteomes" id="UP000887540">
    <property type="component" value="Unplaced"/>
</dbReference>
<keyword evidence="2" id="KW-1185">Reference proteome</keyword>
<reference evidence="3" key="1">
    <citation type="submission" date="2022-11" db="UniProtKB">
        <authorList>
            <consortium name="WormBaseParasite"/>
        </authorList>
    </citation>
    <scope>IDENTIFICATION</scope>
</reference>
<proteinExistence type="predicted"/>
<protein>
    <submittedName>
        <fullName evidence="3">F-box domain-containing protein</fullName>
    </submittedName>
</protein>
<sequence>MSSSSRTDKSYFKKRRKYGIPFDYIDYQPKRRRCQIPRPLNEDEPGYSRRKALREQYYPVKKSKLKTTVSSDLLLDVLQCLNRNEALKCQLVSKQFHSAIAPVRPYLSLHILDELAIHYNGEIYAAGRERSVHLKSKHSIASLRYCLINTLQIDSLSKRIFEKLKMIKNLTYAKLKVNEFRVYEPVYRLERLRKLFEDCIHVRRFSLTLNDPDFVDVITSESLQFSTSAEEFNLTYLGHPNEPPIHANVLLNFLADSKIQVASRKYAKFRGLMIDELNFCERFVGLFENAESPENLFQAVEIKATRDQVIAAEWYLEGKFNALFSSSVPGVPSGYIAYQVMRNDFWTLRVMYHSKLMDKFIFSIL</sequence>
<name>A0A914DHU2_9BILA</name>
<dbReference type="InterPro" id="IPR001810">
    <property type="entry name" value="F-box_dom"/>
</dbReference>
<accession>A0A914DHU2</accession>
<organism evidence="2 3">
    <name type="scientific">Acrobeloides nanus</name>
    <dbReference type="NCBI Taxonomy" id="290746"/>
    <lineage>
        <taxon>Eukaryota</taxon>
        <taxon>Metazoa</taxon>
        <taxon>Ecdysozoa</taxon>
        <taxon>Nematoda</taxon>
        <taxon>Chromadorea</taxon>
        <taxon>Rhabditida</taxon>
        <taxon>Tylenchina</taxon>
        <taxon>Cephalobomorpha</taxon>
        <taxon>Cephaloboidea</taxon>
        <taxon>Cephalobidae</taxon>
        <taxon>Acrobeloides</taxon>
    </lineage>
</organism>
<feature type="domain" description="F-box" evidence="1">
    <location>
        <begin position="71"/>
        <end position="104"/>
    </location>
</feature>
<dbReference type="AlphaFoldDB" id="A0A914DHU2"/>
<evidence type="ECO:0000313" key="3">
    <source>
        <dbReference type="WBParaSite" id="ACRNAN_scaffold2557.g17434.t1"/>
    </source>
</evidence>